<accession>A0A7J4KWT5</accession>
<reference evidence="2" key="2">
    <citation type="submission" date="2021-03" db="EMBL/GenBank/DDBJ databases">
        <authorList>
            <person name="Jaffe A."/>
        </authorList>
    </citation>
    <scope>NUCLEOTIDE SEQUENCE</scope>
    <source>
        <strain evidence="2">RIFCSPLOWO2_01_FULL_43_13</strain>
    </source>
</reference>
<dbReference type="EMBL" id="DUFJ01000108">
    <property type="protein sequence ID" value="HIH33569.1"/>
    <property type="molecule type" value="Genomic_DNA"/>
</dbReference>
<sequence length="264" mass="29499">MFKTFLVLSMLLAFTQFSLAASTQLLLVSPVEKFLPEGQAIELGSAQPGERIELIFSANSGTENPWESVKAESIPQGWNAFEVMQERNDNTLIVMVEIPKDSSEGAFRLDIKAENSQESRRASIIVFVEEGLLSVQLDSLQKKTIVGEQVQFLLFLNNDSIAEHSVIVKSSLPLTWFSQQQISISPKSAKQAVLKVFPKNYGEKKFSLTVISSLNGKTIAEIKPRLEVKPTLKSKYEAAMYGFPFFTPSLIPYYIFNSFISQLS</sequence>
<comment type="caution">
    <text evidence="1">The sequence shown here is derived from an EMBL/GenBank/DDBJ whole genome shotgun (WGS) entry which is preliminary data.</text>
</comment>
<reference evidence="2" key="3">
    <citation type="submission" date="2021-05" db="EMBL/GenBank/DDBJ databases">
        <title>Protein family content uncovers lineage relationships and bacterial pathway maintenance mechanisms in DPANN archaea.</title>
        <authorList>
            <person name="Castelle C.J."/>
            <person name="Meheust R."/>
            <person name="Jaffe A.L."/>
            <person name="Seitz K."/>
            <person name="Gong X."/>
            <person name="Baker B.J."/>
            <person name="Banfield J.F."/>
        </authorList>
    </citation>
    <scope>NUCLEOTIDE SEQUENCE</scope>
    <source>
        <strain evidence="2">RIFCSPLOWO2_01_FULL_43_13</strain>
    </source>
</reference>
<name>A0A7J4KWT5_9ARCH</name>
<dbReference type="AlphaFoldDB" id="A0A7J4KWT5"/>
<evidence type="ECO:0000313" key="1">
    <source>
        <dbReference type="EMBL" id="HIH33569.1"/>
    </source>
</evidence>
<organism evidence="1 3">
    <name type="scientific">Candidatus Iainarchaeum sp</name>
    <dbReference type="NCBI Taxonomy" id="3101447"/>
    <lineage>
        <taxon>Archaea</taxon>
        <taxon>Candidatus Iainarchaeota</taxon>
        <taxon>Candidatus Iainarchaeia</taxon>
        <taxon>Candidatus Iainarchaeales</taxon>
        <taxon>Candidatus Iainarchaeaceae</taxon>
        <taxon>Candidatus Iainarchaeum</taxon>
    </lineage>
</organism>
<evidence type="ECO:0008006" key="4">
    <source>
        <dbReference type="Google" id="ProtNLM"/>
    </source>
</evidence>
<dbReference type="Proteomes" id="UP000527315">
    <property type="component" value="Unassembled WGS sequence"/>
</dbReference>
<dbReference type="EMBL" id="JAGVWB010000032">
    <property type="protein sequence ID" value="MBS3058670.1"/>
    <property type="molecule type" value="Genomic_DNA"/>
</dbReference>
<gene>
    <name evidence="1" type="ORF">HA227_04955</name>
    <name evidence="2" type="ORF">J4478_04705</name>
</gene>
<evidence type="ECO:0000313" key="3">
    <source>
        <dbReference type="Proteomes" id="UP000527315"/>
    </source>
</evidence>
<protein>
    <recommendedName>
        <fullName evidence="4">Alpha-galactosidase NEW3 domain-containing protein</fullName>
    </recommendedName>
</protein>
<proteinExistence type="predicted"/>
<evidence type="ECO:0000313" key="2">
    <source>
        <dbReference type="EMBL" id="MBS3058670.1"/>
    </source>
</evidence>
<reference evidence="3" key="1">
    <citation type="journal article" date="2020" name="bioRxiv">
        <title>A rank-normalized archaeal taxonomy based on genome phylogeny resolves widespread incomplete and uneven classifications.</title>
        <authorList>
            <person name="Rinke C."/>
            <person name="Chuvochina M."/>
            <person name="Mussig A.J."/>
            <person name="Chaumeil P.-A."/>
            <person name="Waite D.W."/>
            <person name="Whitman W.B."/>
            <person name="Parks D.H."/>
            <person name="Hugenholtz P."/>
        </authorList>
    </citation>
    <scope>NUCLEOTIDE SEQUENCE [LARGE SCALE GENOMIC DNA]</scope>
</reference>
<dbReference type="Proteomes" id="UP000680185">
    <property type="component" value="Unassembled WGS sequence"/>
</dbReference>